<organism evidence="2 3">
    <name type="scientific">Amniculicola lignicola CBS 123094</name>
    <dbReference type="NCBI Taxonomy" id="1392246"/>
    <lineage>
        <taxon>Eukaryota</taxon>
        <taxon>Fungi</taxon>
        <taxon>Dikarya</taxon>
        <taxon>Ascomycota</taxon>
        <taxon>Pezizomycotina</taxon>
        <taxon>Dothideomycetes</taxon>
        <taxon>Pleosporomycetidae</taxon>
        <taxon>Pleosporales</taxon>
        <taxon>Amniculicolaceae</taxon>
        <taxon>Amniculicola</taxon>
    </lineage>
</organism>
<evidence type="ECO:0000313" key="3">
    <source>
        <dbReference type="Proteomes" id="UP000799779"/>
    </source>
</evidence>
<feature type="non-terminal residue" evidence="2">
    <location>
        <position position="159"/>
    </location>
</feature>
<protein>
    <recommendedName>
        <fullName evidence="1">Heterokaryon incompatibility domain-containing protein</fullName>
    </recommendedName>
</protein>
<proteinExistence type="predicted"/>
<accession>A0A6A5VWT0</accession>
<evidence type="ECO:0000313" key="2">
    <source>
        <dbReference type="EMBL" id="KAF1993317.1"/>
    </source>
</evidence>
<dbReference type="EMBL" id="ML977713">
    <property type="protein sequence ID" value="KAF1993317.1"/>
    <property type="molecule type" value="Genomic_DNA"/>
</dbReference>
<gene>
    <name evidence="2" type="ORF">P154DRAFT_383897</name>
</gene>
<dbReference type="InterPro" id="IPR010730">
    <property type="entry name" value="HET"/>
</dbReference>
<dbReference type="AlphaFoldDB" id="A0A6A5VWT0"/>
<feature type="non-terminal residue" evidence="2">
    <location>
        <position position="1"/>
    </location>
</feature>
<dbReference type="Pfam" id="PF06985">
    <property type="entry name" value="HET"/>
    <property type="match status" value="1"/>
</dbReference>
<dbReference type="PANTHER" id="PTHR24148">
    <property type="entry name" value="ANKYRIN REPEAT DOMAIN-CONTAINING PROTEIN 39 HOMOLOG-RELATED"/>
    <property type="match status" value="1"/>
</dbReference>
<evidence type="ECO:0000259" key="1">
    <source>
        <dbReference type="Pfam" id="PF06985"/>
    </source>
</evidence>
<name>A0A6A5VWT0_9PLEO</name>
<sequence>IDLRDAPQFDALSYVWGPPEPCKQLEINGEVFKISPNLHEAIYSLSRVNSLHNLWVDAVCINQMDLQERHHQVMMMADIYRSASTVRIFLGKDLPAKTALFRYWKRTQTLQETPIEKAAAELGAPLQNLLNDFLEFILRPWWIRVWTQQEYALARNDPV</sequence>
<feature type="domain" description="Heterokaryon incompatibility" evidence="1">
    <location>
        <begin position="9"/>
        <end position="150"/>
    </location>
</feature>
<reference evidence="2" key="1">
    <citation type="journal article" date="2020" name="Stud. Mycol.">
        <title>101 Dothideomycetes genomes: a test case for predicting lifestyles and emergence of pathogens.</title>
        <authorList>
            <person name="Haridas S."/>
            <person name="Albert R."/>
            <person name="Binder M."/>
            <person name="Bloem J."/>
            <person name="Labutti K."/>
            <person name="Salamov A."/>
            <person name="Andreopoulos B."/>
            <person name="Baker S."/>
            <person name="Barry K."/>
            <person name="Bills G."/>
            <person name="Bluhm B."/>
            <person name="Cannon C."/>
            <person name="Castanera R."/>
            <person name="Culley D."/>
            <person name="Daum C."/>
            <person name="Ezra D."/>
            <person name="Gonzalez J."/>
            <person name="Henrissat B."/>
            <person name="Kuo A."/>
            <person name="Liang C."/>
            <person name="Lipzen A."/>
            <person name="Lutzoni F."/>
            <person name="Magnuson J."/>
            <person name="Mondo S."/>
            <person name="Nolan M."/>
            <person name="Ohm R."/>
            <person name="Pangilinan J."/>
            <person name="Park H.-J."/>
            <person name="Ramirez L."/>
            <person name="Alfaro M."/>
            <person name="Sun H."/>
            <person name="Tritt A."/>
            <person name="Yoshinaga Y."/>
            <person name="Zwiers L.-H."/>
            <person name="Turgeon B."/>
            <person name="Goodwin S."/>
            <person name="Spatafora J."/>
            <person name="Crous P."/>
            <person name="Grigoriev I."/>
        </authorList>
    </citation>
    <scope>NUCLEOTIDE SEQUENCE</scope>
    <source>
        <strain evidence="2">CBS 123094</strain>
    </source>
</reference>
<keyword evidence="3" id="KW-1185">Reference proteome</keyword>
<dbReference type="PANTHER" id="PTHR24148:SF64">
    <property type="entry name" value="HETEROKARYON INCOMPATIBILITY DOMAIN-CONTAINING PROTEIN"/>
    <property type="match status" value="1"/>
</dbReference>
<dbReference type="OrthoDB" id="2157530at2759"/>
<dbReference type="InterPro" id="IPR052895">
    <property type="entry name" value="HetReg/Transcr_Mod"/>
</dbReference>
<dbReference type="Proteomes" id="UP000799779">
    <property type="component" value="Unassembled WGS sequence"/>
</dbReference>